<proteinExistence type="predicted"/>
<sequence>MGLNAAVPTPSPPAVRAHATAAELLEGPRTSTILAGVTTFANRRVTIASRWTTRGERRIVVSREGREGRGGREMGMLSVVERG</sequence>
<dbReference type="EMBL" id="LT882676">
    <property type="protein sequence ID" value="SMY20608.1"/>
    <property type="molecule type" value="Genomic_DNA"/>
</dbReference>
<organism evidence="1 2">
    <name type="scientific">Zymoseptoria tritici ST99CH_1A5</name>
    <dbReference type="NCBI Taxonomy" id="1276529"/>
    <lineage>
        <taxon>Eukaryota</taxon>
        <taxon>Fungi</taxon>
        <taxon>Dikarya</taxon>
        <taxon>Ascomycota</taxon>
        <taxon>Pezizomycotina</taxon>
        <taxon>Dothideomycetes</taxon>
        <taxon>Dothideomycetidae</taxon>
        <taxon>Mycosphaerellales</taxon>
        <taxon>Mycosphaerellaceae</taxon>
        <taxon>Zymoseptoria</taxon>
    </lineage>
</organism>
<evidence type="ECO:0000313" key="1">
    <source>
        <dbReference type="EMBL" id="SMY20608.1"/>
    </source>
</evidence>
<protein>
    <submittedName>
        <fullName evidence="1">Uncharacterized protein</fullName>
    </submittedName>
</protein>
<dbReference type="AlphaFoldDB" id="A0A1Y6LB78"/>
<evidence type="ECO:0000313" key="2">
    <source>
        <dbReference type="Proteomes" id="UP000215453"/>
    </source>
</evidence>
<name>A0A1Y6LB78_ZYMTR</name>
<dbReference type="Proteomes" id="UP000215453">
    <property type="component" value="Chromosome 1"/>
</dbReference>
<reference evidence="1 2" key="1">
    <citation type="submission" date="2016-10" db="EMBL/GenBank/DDBJ databases">
        <authorList>
            <person name="Varghese N."/>
        </authorList>
    </citation>
    <scope>NUCLEOTIDE SEQUENCE [LARGE SCALE GENOMIC DNA]</scope>
</reference>
<accession>A0A1Y6LB78</accession>
<gene>
    <name evidence="1" type="ORF">ZT1A5_G2043</name>
</gene>